<dbReference type="Pfam" id="PF26107">
    <property type="entry name" value="BrxR_CTD"/>
    <property type="match status" value="1"/>
</dbReference>
<comment type="caution">
    <text evidence="4">The sequence shown here is derived from an EMBL/GenBank/DDBJ whole genome shotgun (WGS) entry which is preliminary data.</text>
</comment>
<evidence type="ECO:0000259" key="1">
    <source>
        <dbReference type="Pfam" id="PF13280"/>
    </source>
</evidence>
<dbReference type="InterPro" id="IPR016634">
    <property type="entry name" value="CapW-like"/>
</dbReference>
<accession>A0A918WIP5</accession>
<protein>
    <submittedName>
        <fullName evidence="4">Transcriptional regulator</fullName>
    </submittedName>
</protein>
<dbReference type="RefSeq" id="WP_189569087.1">
    <property type="nucleotide sequence ID" value="NZ_BMXI01000005.1"/>
</dbReference>
<dbReference type="InterPro" id="IPR059020">
    <property type="entry name" value="CapW_CTD"/>
</dbReference>
<dbReference type="Pfam" id="PF26109">
    <property type="entry name" value="WHD_BrxR"/>
    <property type="match status" value="1"/>
</dbReference>
<organism evidence="4 5">
    <name type="scientific">Roseibacillus persicicus</name>
    <dbReference type="NCBI Taxonomy" id="454148"/>
    <lineage>
        <taxon>Bacteria</taxon>
        <taxon>Pseudomonadati</taxon>
        <taxon>Verrucomicrobiota</taxon>
        <taxon>Verrucomicrobiia</taxon>
        <taxon>Verrucomicrobiales</taxon>
        <taxon>Verrucomicrobiaceae</taxon>
        <taxon>Roseibacillus</taxon>
    </lineage>
</organism>
<dbReference type="AlphaFoldDB" id="A0A918WIP5"/>
<reference evidence="4" key="1">
    <citation type="journal article" date="2014" name="Int. J. Syst. Evol. Microbiol.">
        <title>Complete genome sequence of Corynebacterium casei LMG S-19264T (=DSM 44701T), isolated from a smear-ripened cheese.</title>
        <authorList>
            <consortium name="US DOE Joint Genome Institute (JGI-PGF)"/>
            <person name="Walter F."/>
            <person name="Albersmeier A."/>
            <person name="Kalinowski J."/>
            <person name="Ruckert C."/>
        </authorList>
    </citation>
    <scope>NUCLEOTIDE SEQUENCE</scope>
    <source>
        <strain evidence="4">KCTC 12988</strain>
    </source>
</reference>
<dbReference type="Pfam" id="PF13280">
    <property type="entry name" value="WYL"/>
    <property type="match status" value="1"/>
</dbReference>
<evidence type="ECO:0000313" key="4">
    <source>
        <dbReference type="EMBL" id="GHC49885.1"/>
    </source>
</evidence>
<evidence type="ECO:0000259" key="3">
    <source>
        <dbReference type="Pfam" id="PF26109"/>
    </source>
</evidence>
<evidence type="ECO:0000313" key="5">
    <source>
        <dbReference type="Proteomes" id="UP000644507"/>
    </source>
</evidence>
<name>A0A918WIP5_9BACT</name>
<proteinExistence type="predicted"/>
<reference evidence="4" key="2">
    <citation type="submission" date="2020-09" db="EMBL/GenBank/DDBJ databases">
        <authorList>
            <person name="Sun Q."/>
            <person name="Kim S."/>
        </authorList>
    </citation>
    <scope>NUCLEOTIDE SEQUENCE</scope>
    <source>
        <strain evidence="4">KCTC 12988</strain>
    </source>
</reference>
<feature type="domain" description="WYL" evidence="1">
    <location>
        <begin position="137"/>
        <end position="198"/>
    </location>
</feature>
<dbReference type="InterPro" id="IPR026881">
    <property type="entry name" value="WYL_dom"/>
</dbReference>
<gene>
    <name evidence="4" type="ORF">GCM10007100_14800</name>
</gene>
<dbReference type="InterPro" id="IPR059019">
    <property type="entry name" value="WHD_CapW"/>
</dbReference>
<feature type="domain" description="DNA-binding transcriptional repressor CapW winged helix-turn-helix" evidence="3">
    <location>
        <begin position="13"/>
        <end position="92"/>
    </location>
</feature>
<dbReference type="EMBL" id="BMXI01000005">
    <property type="protein sequence ID" value="GHC49885.1"/>
    <property type="molecule type" value="Genomic_DNA"/>
</dbReference>
<feature type="domain" description="DNA-binding transcriptional repressor CapW C-terminal dimerisation" evidence="2">
    <location>
        <begin position="219"/>
        <end position="277"/>
    </location>
</feature>
<evidence type="ECO:0000259" key="2">
    <source>
        <dbReference type="Pfam" id="PF26107"/>
    </source>
</evidence>
<sequence>MGNETNLENWAARERLRWVEVTLWWRGWVGRSDLRALFGISAAQASSDLQRYAELNPSAMSYQTSRKRYESGPRMRCVLHEPQLGEGLGFLEEDWDGGTPGVFGNAKSEGHPTVERVATLELPRRRAKPAIARRMVLAAIEGREVKVNYYSVASGTARKRSLVPRGFGWDGHRWHTRAWCCENEEWRDFVLGRIESVEWPGEVREELPKDEAWCRIEVIQLVINPKLKKESREALRLDYGLTGEVLELRVRAAMKPYLLAGLFLDEESGRNLPRHFVLGE</sequence>
<keyword evidence="5" id="KW-1185">Reference proteome</keyword>
<dbReference type="PIRSF" id="PIRSF015558">
    <property type="entry name" value="Txn_reg_DeoR_prd"/>
    <property type="match status" value="1"/>
</dbReference>
<dbReference type="PROSITE" id="PS52050">
    <property type="entry name" value="WYL"/>
    <property type="match status" value="1"/>
</dbReference>
<dbReference type="Proteomes" id="UP000644507">
    <property type="component" value="Unassembled WGS sequence"/>
</dbReference>